<dbReference type="EMBL" id="JANIIK010000035">
    <property type="protein sequence ID" value="KAJ3612846.1"/>
    <property type="molecule type" value="Genomic_DNA"/>
</dbReference>
<organism evidence="1 2">
    <name type="scientific">Muraenolepis orangiensis</name>
    <name type="common">Patagonian moray cod</name>
    <dbReference type="NCBI Taxonomy" id="630683"/>
    <lineage>
        <taxon>Eukaryota</taxon>
        <taxon>Metazoa</taxon>
        <taxon>Chordata</taxon>
        <taxon>Craniata</taxon>
        <taxon>Vertebrata</taxon>
        <taxon>Euteleostomi</taxon>
        <taxon>Actinopterygii</taxon>
        <taxon>Neopterygii</taxon>
        <taxon>Teleostei</taxon>
        <taxon>Neoteleostei</taxon>
        <taxon>Acanthomorphata</taxon>
        <taxon>Zeiogadaria</taxon>
        <taxon>Gadariae</taxon>
        <taxon>Gadiformes</taxon>
        <taxon>Muraenolepidoidei</taxon>
        <taxon>Muraenolepididae</taxon>
        <taxon>Muraenolepis</taxon>
    </lineage>
</organism>
<evidence type="ECO:0000313" key="2">
    <source>
        <dbReference type="Proteomes" id="UP001148018"/>
    </source>
</evidence>
<name>A0A9Q0ET41_9TELE</name>
<sequence length="76" mass="8279">MKDEGEIRKRVRHRQMSASNGMGSVGVGWVGSFKVRLGSRGAGVLRGACGGRTGQGLVERRLMVRSLRRMAEAARH</sequence>
<dbReference type="Proteomes" id="UP001148018">
    <property type="component" value="Unassembled WGS sequence"/>
</dbReference>
<gene>
    <name evidence="1" type="ORF">NHX12_019104</name>
</gene>
<accession>A0A9Q0ET41</accession>
<keyword evidence="2" id="KW-1185">Reference proteome</keyword>
<reference evidence="1" key="1">
    <citation type="submission" date="2022-07" db="EMBL/GenBank/DDBJ databases">
        <title>Chromosome-level genome of Muraenolepis orangiensis.</title>
        <authorList>
            <person name="Kim J."/>
        </authorList>
    </citation>
    <scope>NUCLEOTIDE SEQUENCE</scope>
    <source>
        <strain evidence="1">KU_S4_2022</strain>
        <tissue evidence="1">Muscle</tissue>
    </source>
</reference>
<protein>
    <submittedName>
        <fullName evidence="1">Uncharacterized protein</fullName>
    </submittedName>
</protein>
<proteinExistence type="predicted"/>
<comment type="caution">
    <text evidence="1">The sequence shown here is derived from an EMBL/GenBank/DDBJ whole genome shotgun (WGS) entry which is preliminary data.</text>
</comment>
<dbReference type="AlphaFoldDB" id="A0A9Q0ET41"/>
<evidence type="ECO:0000313" key="1">
    <source>
        <dbReference type="EMBL" id="KAJ3612846.1"/>
    </source>
</evidence>